<dbReference type="SUPFAM" id="SSF53383">
    <property type="entry name" value="PLP-dependent transferases"/>
    <property type="match status" value="1"/>
</dbReference>
<dbReference type="InterPro" id="IPR004839">
    <property type="entry name" value="Aminotransferase_I/II_large"/>
</dbReference>
<accession>A0ABW1DEC9</accession>
<sequence length="473" mass="49809">MDAPRWTALLAGWQSGTGPLYARLSAHLRGAVAGGGLAPGEALPAERALGTLLGVSRSTVVAAYDELVAAGWITRRRGSGTRVAADVPRQARALELRSPVRVGAAGGDLDLTVAVPLLSDAGRAELSAAVAGAFAESLYHPLGLPELRAELAALYTREGLPTTPEQVVVTSGAQQAIALLAGVLLRPSDAALLETPTYFGAIDVFRAAGATLRGVPVSAQGVSPDAFAAAVRAHSPRLAFLTPTFQNPTGAVLPPRARQRLAATIAGAGLPTIEDDTLIDLGFGEDAPPPRLACFAPEAPIFNVGSLSKLYWAGLRVGWLRLPGGEDARGLGRVVMQAKTLADFGGGLPSQHLALHLLRHLPRLRAERRAAVTPARDLLAGLLRAELPDWQFTLPQGGQFLWVELPTRSASSFIHSAARRGVRLFPGASMDVGDLPDAYLRLPFTLDPAQLPEAVARLRAAWHEHQQRGERLA</sequence>
<dbReference type="PANTHER" id="PTHR46577:SF1">
    <property type="entry name" value="HTH-TYPE TRANSCRIPTIONAL REGULATORY PROTEIN GABR"/>
    <property type="match status" value="1"/>
</dbReference>
<evidence type="ECO:0000256" key="4">
    <source>
        <dbReference type="ARBA" id="ARBA00023125"/>
    </source>
</evidence>
<gene>
    <name evidence="7" type="ORF">ACFPQ6_01955</name>
</gene>
<evidence type="ECO:0000256" key="3">
    <source>
        <dbReference type="ARBA" id="ARBA00023015"/>
    </source>
</evidence>
<feature type="domain" description="HTH gntR-type" evidence="6">
    <location>
        <begin position="18"/>
        <end position="86"/>
    </location>
</feature>
<keyword evidence="8" id="KW-1185">Reference proteome</keyword>
<dbReference type="SUPFAM" id="SSF46785">
    <property type="entry name" value="Winged helix' DNA-binding domain"/>
    <property type="match status" value="1"/>
</dbReference>
<dbReference type="InterPro" id="IPR036390">
    <property type="entry name" value="WH_DNA-bd_sf"/>
</dbReference>
<dbReference type="InterPro" id="IPR036388">
    <property type="entry name" value="WH-like_DNA-bd_sf"/>
</dbReference>
<dbReference type="Gene3D" id="3.40.640.10">
    <property type="entry name" value="Type I PLP-dependent aspartate aminotransferase-like (Major domain)"/>
    <property type="match status" value="1"/>
</dbReference>
<dbReference type="EMBL" id="JBHSOH010000003">
    <property type="protein sequence ID" value="MFC5847062.1"/>
    <property type="molecule type" value="Genomic_DNA"/>
</dbReference>
<dbReference type="PROSITE" id="PS50949">
    <property type="entry name" value="HTH_GNTR"/>
    <property type="match status" value="1"/>
</dbReference>
<keyword evidence="7" id="KW-0808">Transferase</keyword>
<dbReference type="InterPro" id="IPR015422">
    <property type="entry name" value="PyrdxlP-dep_Trfase_small"/>
</dbReference>
<keyword evidence="7" id="KW-0032">Aminotransferase</keyword>
<evidence type="ECO:0000313" key="8">
    <source>
        <dbReference type="Proteomes" id="UP001595979"/>
    </source>
</evidence>
<evidence type="ECO:0000256" key="1">
    <source>
        <dbReference type="ARBA" id="ARBA00005384"/>
    </source>
</evidence>
<dbReference type="Gene3D" id="1.10.10.10">
    <property type="entry name" value="Winged helix-like DNA-binding domain superfamily/Winged helix DNA-binding domain"/>
    <property type="match status" value="1"/>
</dbReference>
<dbReference type="Gene3D" id="3.90.1150.10">
    <property type="entry name" value="Aspartate Aminotransferase, domain 1"/>
    <property type="match status" value="1"/>
</dbReference>
<dbReference type="GO" id="GO:0008483">
    <property type="term" value="F:transaminase activity"/>
    <property type="evidence" value="ECO:0007669"/>
    <property type="project" value="UniProtKB-KW"/>
</dbReference>
<dbReference type="InterPro" id="IPR000524">
    <property type="entry name" value="Tscrpt_reg_HTH_GntR"/>
</dbReference>
<dbReference type="Pfam" id="PF00392">
    <property type="entry name" value="GntR"/>
    <property type="match status" value="1"/>
</dbReference>
<dbReference type="CDD" id="cd00609">
    <property type="entry name" value="AAT_like"/>
    <property type="match status" value="1"/>
</dbReference>
<protein>
    <submittedName>
        <fullName evidence="7">PLP-dependent aminotransferase family protein</fullName>
    </submittedName>
</protein>
<name>A0ABW1DEC9_9DEIO</name>
<keyword evidence="4" id="KW-0238">DNA-binding</keyword>
<dbReference type="RefSeq" id="WP_380045855.1">
    <property type="nucleotide sequence ID" value="NZ_JBHSOH010000003.1"/>
</dbReference>
<keyword evidence="5" id="KW-0804">Transcription</keyword>
<dbReference type="InterPro" id="IPR015424">
    <property type="entry name" value="PyrdxlP-dep_Trfase"/>
</dbReference>
<keyword evidence="3" id="KW-0805">Transcription regulation</keyword>
<evidence type="ECO:0000256" key="5">
    <source>
        <dbReference type="ARBA" id="ARBA00023163"/>
    </source>
</evidence>
<keyword evidence="2" id="KW-0663">Pyridoxal phosphate</keyword>
<dbReference type="CDD" id="cd07377">
    <property type="entry name" value="WHTH_GntR"/>
    <property type="match status" value="1"/>
</dbReference>
<evidence type="ECO:0000313" key="7">
    <source>
        <dbReference type="EMBL" id="MFC5847062.1"/>
    </source>
</evidence>
<dbReference type="SMART" id="SM00345">
    <property type="entry name" value="HTH_GNTR"/>
    <property type="match status" value="1"/>
</dbReference>
<evidence type="ECO:0000256" key="2">
    <source>
        <dbReference type="ARBA" id="ARBA00022898"/>
    </source>
</evidence>
<comment type="caution">
    <text evidence="7">The sequence shown here is derived from an EMBL/GenBank/DDBJ whole genome shotgun (WGS) entry which is preliminary data.</text>
</comment>
<dbReference type="Proteomes" id="UP001595979">
    <property type="component" value="Unassembled WGS sequence"/>
</dbReference>
<dbReference type="InterPro" id="IPR015421">
    <property type="entry name" value="PyrdxlP-dep_Trfase_major"/>
</dbReference>
<comment type="similarity">
    <text evidence="1">In the C-terminal section; belongs to the class-I pyridoxal-phosphate-dependent aminotransferase family.</text>
</comment>
<dbReference type="InterPro" id="IPR051446">
    <property type="entry name" value="HTH_trans_reg/aminotransferase"/>
</dbReference>
<dbReference type="Pfam" id="PF00155">
    <property type="entry name" value="Aminotran_1_2"/>
    <property type="match status" value="1"/>
</dbReference>
<proteinExistence type="inferred from homology"/>
<dbReference type="PRINTS" id="PR00035">
    <property type="entry name" value="HTHGNTR"/>
</dbReference>
<reference evidence="8" key="1">
    <citation type="journal article" date="2019" name="Int. J. Syst. Evol. Microbiol.">
        <title>The Global Catalogue of Microorganisms (GCM) 10K type strain sequencing project: providing services to taxonomists for standard genome sequencing and annotation.</title>
        <authorList>
            <consortium name="The Broad Institute Genomics Platform"/>
            <consortium name="The Broad Institute Genome Sequencing Center for Infectious Disease"/>
            <person name="Wu L."/>
            <person name="Ma J."/>
        </authorList>
    </citation>
    <scope>NUCLEOTIDE SEQUENCE [LARGE SCALE GENOMIC DNA]</scope>
    <source>
        <strain evidence="8">CGMCC 1.15053</strain>
    </source>
</reference>
<dbReference type="PANTHER" id="PTHR46577">
    <property type="entry name" value="HTH-TYPE TRANSCRIPTIONAL REGULATORY PROTEIN GABR"/>
    <property type="match status" value="1"/>
</dbReference>
<evidence type="ECO:0000259" key="6">
    <source>
        <dbReference type="PROSITE" id="PS50949"/>
    </source>
</evidence>
<organism evidence="7 8">
    <name type="scientific">Deinococcus petrolearius</name>
    <dbReference type="NCBI Taxonomy" id="1751295"/>
    <lineage>
        <taxon>Bacteria</taxon>
        <taxon>Thermotogati</taxon>
        <taxon>Deinococcota</taxon>
        <taxon>Deinococci</taxon>
        <taxon>Deinococcales</taxon>
        <taxon>Deinococcaceae</taxon>
        <taxon>Deinococcus</taxon>
    </lineage>
</organism>